<comment type="caution">
    <text evidence="1">The sequence shown here is derived from an EMBL/GenBank/DDBJ whole genome shotgun (WGS) entry which is preliminary data.</text>
</comment>
<organism evidence="1 2">
    <name type="scientific">Clostridium beijerinckii</name>
    <name type="common">Clostridium MP</name>
    <dbReference type="NCBI Taxonomy" id="1520"/>
    <lineage>
        <taxon>Bacteria</taxon>
        <taxon>Bacillati</taxon>
        <taxon>Bacillota</taxon>
        <taxon>Clostridia</taxon>
        <taxon>Eubacteriales</taxon>
        <taxon>Clostridiaceae</taxon>
        <taxon>Clostridium</taxon>
    </lineage>
</organism>
<reference evidence="1" key="1">
    <citation type="submission" date="2020-11" db="EMBL/GenBank/DDBJ databases">
        <authorList>
            <person name="Thieme N."/>
            <person name="Liebl W."/>
            <person name="Zverlov V."/>
        </authorList>
    </citation>
    <scope>NUCLEOTIDE SEQUENCE</scope>
    <source>
        <strain evidence="1">NT08</strain>
    </source>
</reference>
<dbReference type="RefSeq" id="WP_038457494.1">
    <property type="nucleotide sequence ID" value="NZ_CP053893.1"/>
</dbReference>
<dbReference type="Proteomes" id="UP000631418">
    <property type="component" value="Unassembled WGS sequence"/>
</dbReference>
<dbReference type="EMBL" id="JADOEF010000001">
    <property type="protein sequence ID" value="MBF7811007.1"/>
    <property type="molecule type" value="Genomic_DNA"/>
</dbReference>
<evidence type="ECO:0000313" key="1">
    <source>
        <dbReference type="EMBL" id="MBF7811007.1"/>
    </source>
</evidence>
<sequence length="113" mass="13207">MFFQKIINRVSVLISWFYGFTILRIYDFIYIPNISFPGDPFFQHPSNKGVIRGVLSVLVYFSLIIILNYIVKLKVKEDSKKFIYKNVIAFFVGLFLFFIIGSLFIPYNETSGP</sequence>
<name>A0A1S8R3W9_CLOBE</name>
<protein>
    <submittedName>
        <fullName evidence="1">Uncharacterized protein</fullName>
    </submittedName>
</protein>
<gene>
    <name evidence="1" type="ORF">IS491_20540</name>
</gene>
<dbReference type="AlphaFoldDB" id="A0A1S8R3W9"/>
<accession>A0A1S8R3W9</accession>
<proteinExistence type="predicted"/>
<evidence type="ECO:0000313" key="2">
    <source>
        <dbReference type="Proteomes" id="UP000631418"/>
    </source>
</evidence>